<dbReference type="GO" id="GO:0055085">
    <property type="term" value="P:transmembrane transport"/>
    <property type="evidence" value="ECO:0007669"/>
    <property type="project" value="UniProtKB-ARBA"/>
</dbReference>
<dbReference type="OrthoDB" id="8481147at2"/>
<dbReference type="InterPro" id="IPR027417">
    <property type="entry name" value="P-loop_NTPase"/>
</dbReference>
<keyword evidence="2" id="KW-0813">Transport</keyword>
<accession>A0A2K1SVY1</accession>
<dbReference type="InterPro" id="IPR003593">
    <property type="entry name" value="AAA+_ATPase"/>
</dbReference>
<dbReference type="SUPFAM" id="SSF52540">
    <property type="entry name" value="P-loop containing nucleoside triphosphate hydrolases"/>
    <property type="match status" value="2"/>
</dbReference>
<reference evidence="7 8" key="1">
    <citation type="submission" date="2016-10" db="EMBL/GenBank/DDBJ databases">
        <authorList>
            <person name="Varghese N."/>
        </authorList>
    </citation>
    <scope>NUCLEOTIDE SEQUENCE [LARGE SCALE GENOMIC DNA]</scope>
    <source>
        <strain evidence="7 8">KA00225</strain>
    </source>
</reference>
<evidence type="ECO:0000256" key="1">
    <source>
        <dbReference type="ARBA" id="ARBA00005417"/>
    </source>
</evidence>
<evidence type="ECO:0000259" key="6">
    <source>
        <dbReference type="PROSITE" id="PS50893"/>
    </source>
</evidence>
<dbReference type="CDD" id="cd03257">
    <property type="entry name" value="ABC_NikE_OppD_transporters"/>
    <property type="match status" value="2"/>
</dbReference>
<evidence type="ECO:0000256" key="2">
    <source>
        <dbReference type="ARBA" id="ARBA00022448"/>
    </source>
</evidence>
<dbReference type="GO" id="GO:0016887">
    <property type="term" value="F:ATP hydrolysis activity"/>
    <property type="evidence" value="ECO:0007669"/>
    <property type="project" value="InterPro"/>
</dbReference>
<evidence type="ECO:0000256" key="3">
    <source>
        <dbReference type="ARBA" id="ARBA00022741"/>
    </source>
</evidence>
<dbReference type="GO" id="GO:0005524">
    <property type="term" value="F:ATP binding"/>
    <property type="evidence" value="ECO:0007669"/>
    <property type="project" value="UniProtKB-KW"/>
</dbReference>
<dbReference type="PANTHER" id="PTHR43776:SF7">
    <property type="entry name" value="D,D-DIPEPTIDE TRANSPORT ATP-BINDING PROTEIN DDPF-RELATED"/>
    <property type="match status" value="1"/>
</dbReference>
<feature type="domain" description="ABC transporter" evidence="6">
    <location>
        <begin position="321"/>
        <end position="574"/>
    </location>
</feature>
<dbReference type="Pfam" id="PF00005">
    <property type="entry name" value="ABC_tran"/>
    <property type="match status" value="2"/>
</dbReference>
<dbReference type="RefSeq" id="WP_103084057.1">
    <property type="nucleotide sequence ID" value="NZ_MNLH01000001.1"/>
</dbReference>
<dbReference type="Gene3D" id="3.40.50.300">
    <property type="entry name" value="P-loop containing nucleotide triphosphate hydrolases"/>
    <property type="match status" value="2"/>
</dbReference>
<proteinExistence type="inferred from homology"/>
<evidence type="ECO:0000256" key="5">
    <source>
        <dbReference type="SAM" id="MobiDB-lite"/>
    </source>
</evidence>
<evidence type="ECO:0000313" key="7">
    <source>
        <dbReference type="EMBL" id="PNS43678.1"/>
    </source>
</evidence>
<dbReference type="PROSITE" id="PS00211">
    <property type="entry name" value="ABC_TRANSPORTER_1"/>
    <property type="match status" value="2"/>
</dbReference>
<evidence type="ECO:0000313" key="8">
    <source>
        <dbReference type="Proteomes" id="UP000236146"/>
    </source>
</evidence>
<dbReference type="EMBL" id="MNLH01000001">
    <property type="protein sequence ID" value="PNS43678.1"/>
    <property type="molecule type" value="Genomic_DNA"/>
</dbReference>
<feature type="domain" description="ABC transporter" evidence="6">
    <location>
        <begin position="3"/>
        <end position="246"/>
    </location>
</feature>
<feature type="region of interest" description="Disordered" evidence="5">
    <location>
        <begin position="265"/>
        <end position="314"/>
    </location>
</feature>
<sequence>MSVDIQNLSVKFGNVSILNNVTLRIEDGERVGLIGSSGSGKSMLIRAITGLLPSNAEVSGSCMLGNIQTVKAKEESLANLRGKYVGVVFQQANRALNPLLTVEQQVSLPLRIHYRLNADDVHNRVISMLEKVGLSSKLASKRTFELSGGQQQRVGIATALITSPRLILADEPTTALDSVTQSEVVRMLTSLVDDMGASMLFVTHDFSVLSRAANRCYVLDSGRVIDSENVKNLLDNPRISSTKQLVDAARKLTLRAQNLGSLNEGSDLDSLRAGSDSSTDLGSDSTSENKGTDLGSDLDSLSESSKKSNTINASSEENALITAKNVHVILGSAKNRLEVLKGIDAHVCAGESLAIIGGSGSGKTTLIRAMLGLETLCEGNVTYCGEVVNNPNLSKVNKNAYTLIRRESSLVFQHPFAALDPRWTVRESVAEPLKIWRKQLNIDAETINNKVDETLKLVGLNPSVFAKRYPHELSGGQAQCVAIARALINNPRVLVADEPMSAIDVAERIRILDAFARIRSERKNMACIFVSHDLGMIGHLATRVMVINEGKLVESGRVSDVLNNPKHSYTQALVNAAIM</sequence>
<name>A0A2K1SVY1_GARVA</name>
<protein>
    <submittedName>
        <fullName evidence="7">ABC transporter ATP-binding protein</fullName>
    </submittedName>
</protein>
<dbReference type="PANTHER" id="PTHR43776">
    <property type="entry name" value="TRANSPORT ATP-BINDING PROTEIN"/>
    <property type="match status" value="1"/>
</dbReference>
<dbReference type="AlphaFoldDB" id="A0A2K1SVY1"/>
<dbReference type="SMART" id="SM00382">
    <property type="entry name" value="AAA"/>
    <property type="match status" value="2"/>
</dbReference>
<comment type="similarity">
    <text evidence="1">Belongs to the ABC transporter superfamily.</text>
</comment>
<feature type="compositionally biased region" description="Low complexity" evidence="5">
    <location>
        <begin position="274"/>
        <end position="303"/>
    </location>
</feature>
<evidence type="ECO:0000256" key="4">
    <source>
        <dbReference type="ARBA" id="ARBA00022840"/>
    </source>
</evidence>
<organism evidence="7 8">
    <name type="scientific">Gardnerella vaginalis</name>
    <dbReference type="NCBI Taxonomy" id="2702"/>
    <lineage>
        <taxon>Bacteria</taxon>
        <taxon>Bacillati</taxon>
        <taxon>Actinomycetota</taxon>
        <taxon>Actinomycetes</taxon>
        <taxon>Bifidobacteriales</taxon>
        <taxon>Bifidobacteriaceae</taxon>
        <taxon>Gardnerella</taxon>
    </lineage>
</organism>
<dbReference type="InterPro" id="IPR003439">
    <property type="entry name" value="ABC_transporter-like_ATP-bd"/>
</dbReference>
<keyword evidence="3" id="KW-0547">Nucleotide-binding</keyword>
<dbReference type="InterPro" id="IPR017871">
    <property type="entry name" value="ABC_transporter-like_CS"/>
</dbReference>
<dbReference type="Proteomes" id="UP000236146">
    <property type="component" value="Unassembled WGS sequence"/>
</dbReference>
<dbReference type="InterPro" id="IPR050319">
    <property type="entry name" value="ABC_transp_ATP-bind"/>
</dbReference>
<dbReference type="PROSITE" id="PS50893">
    <property type="entry name" value="ABC_TRANSPORTER_2"/>
    <property type="match status" value="2"/>
</dbReference>
<comment type="caution">
    <text evidence="7">The sequence shown here is derived from an EMBL/GenBank/DDBJ whole genome shotgun (WGS) entry which is preliminary data.</text>
</comment>
<gene>
    <name evidence="7" type="ORF">BFS05_00095</name>
</gene>
<keyword evidence="4 7" id="KW-0067">ATP-binding</keyword>